<sequence>MTDRATNLESLRSFSLSSSWDEFDRMTVGEFDEFLADRGLLWKSRKCPNCRYPRVLTSERGNDGQAIKMRFECYRRKCRESKHRSKIGYLKGTFFEELHGSRKMLFLASALYVDDVGTANDRARRCNVNSSTIAKWNQWFQEVIVESFFENETSCPIGGPNSVMHLEETYIANRKFKRKGKIHDSWAVVGVIEDSKEIFVEITSKRDAATLDCIIMKHVLPGTTIGNLGYIHKAEETVDSQPNSGDHSSDVRCGETENTKWSAINSIIKKRGLEGALSDDSFLVSVWKWKHRNEPKLFLLWKEISRRYPISN</sequence>
<dbReference type="WBParaSite" id="HPBE_0000941301-mRNA-1">
    <property type="protein sequence ID" value="HPBE_0000941301-mRNA-1"/>
    <property type="gene ID" value="HPBE_0000941301"/>
</dbReference>
<name>A0A183FP94_HELPZ</name>
<organism evidence="2 3">
    <name type="scientific">Heligmosomoides polygyrus</name>
    <name type="common">Parasitic roundworm</name>
    <dbReference type="NCBI Taxonomy" id="6339"/>
    <lineage>
        <taxon>Eukaryota</taxon>
        <taxon>Metazoa</taxon>
        <taxon>Ecdysozoa</taxon>
        <taxon>Nematoda</taxon>
        <taxon>Chromadorea</taxon>
        <taxon>Rhabditida</taxon>
        <taxon>Rhabditina</taxon>
        <taxon>Rhabditomorpha</taxon>
        <taxon>Strongyloidea</taxon>
        <taxon>Heligmosomidae</taxon>
        <taxon>Heligmosomoides</taxon>
    </lineage>
</organism>
<dbReference type="OrthoDB" id="424490at2759"/>
<dbReference type="InterPro" id="IPR053164">
    <property type="entry name" value="IS1016-like_transposase"/>
</dbReference>
<keyword evidence="2" id="KW-1185">Reference proteome</keyword>
<dbReference type="EMBL" id="UZAH01026434">
    <property type="protein sequence ID" value="VDO80620.1"/>
    <property type="molecule type" value="Genomic_DNA"/>
</dbReference>
<gene>
    <name evidence="1" type="ORF">HPBE_LOCUS9414</name>
</gene>
<reference evidence="1 2" key="1">
    <citation type="submission" date="2018-11" db="EMBL/GenBank/DDBJ databases">
        <authorList>
            <consortium name="Pathogen Informatics"/>
        </authorList>
    </citation>
    <scope>NUCLEOTIDE SEQUENCE [LARGE SCALE GENOMIC DNA]</scope>
</reference>
<proteinExistence type="predicted"/>
<protein>
    <submittedName>
        <fullName evidence="3">DDE_Tnp_IS1595 domain-containing protein</fullName>
    </submittedName>
</protein>
<accession>A0A3P7XZJ3</accession>
<dbReference type="Proteomes" id="UP000050761">
    <property type="component" value="Unassembled WGS sequence"/>
</dbReference>
<evidence type="ECO:0000313" key="3">
    <source>
        <dbReference type="WBParaSite" id="HPBE_0000941301-mRNA-1"/>
    </source>
</evidence>
<reference evidence="3" key="2">
    <citation type="submission" date="2019-09" db="UniProtKB">
        <authorList>
            <consortium name="WormBaseParasite"/>
        </authorList>
    </citation>
    <scope>IDENTIFICATION</scope>
</reference>
<dbReference type="PANTHER" id="PTHR47163:SF3">
    <property type="entry name" value="PROTEIN CBG18017"/>
    <property type="match status" value="1"/>
</dbReference>
<dbReference type="PANTHER" id="PTHR47163">
    <property type="entry name" value="DDE_TNP_IS1595 DOMAIN-CONTAINING PROTEIN"/>
    <property type="match status" value="1"/>
</dbReference>
<accession>A0A183FP94</accession>
<dbReference type="AlphaFoldDB" id="A0A183FP94"/>
<evidence type="ECO:0000313" key="1">
    <source>
        <dbReference type="EMBL" id="VDO80620.1"/>
    </source>
</evidence>
<evidence type="ECO:0000313" key="2">
    <source>
        <dbReference type="Proteomes" id="UP000050761"/>
    </source>
</evidence>